<comment type="caution">
    <text evidence="4">The sequence shown here is derived from an EMBL/GenBank/DDBJ whole genome shotgun (WGS) entry which is preliminary data.</text>
</comment>
<feature type="region of interest" description="Disordered" evidence="2">
    <location>
        <begin position="168"/>
        <end position="187"/>
    </location>
</feature>
<evidence type="ECO:0000256" key="1">
    <source>
        <dbReference type="ARBA" id="ARBA00009387"/>
    </source>
</evidence>
<feature type="compositionally biased region" description="Basic and acidic residues" evidence="2">
    <location>
        <begin position="168"/>
        <end position="181"/>
    </location>
</feature>
<evidence type="ECO:0000256" key="2">
    <source>
        <dbReference type="SAM" id="MobiDB-lite"/>
    </source>
</evidence>
<sequence>MAVTFVDLAQNCAPMVDVRTLAAVISLESRFKPFAIRINSGPPLASQPASKAEAIELSTSLVADRQDIQIGLGGIGMEELRKLKLSISDAFDPCLNLKATASLLDGYYRLALRAGADATRAENVMLQSYYGRADPSVGRMVKYDEQVRQEMVRLPSNLASVAIAEPREEAPVAEPADRRETLSAGKLLSQSDEAASWDVFNARRSSQVLVFQNDRSEQSE</sequence>
<evidence type="ECO:0000313" key="4">
    <source>
        <dbReference type="EMBL" id="OAP96483.1"/>
    </source>
</evidence>
<dbReference type="SUPFAM" id="SSF53955">
    <property type="entry name" value="Lysozyme-like"/>
    <property type="match status" value="1"/>
</dbReference>
<dbReference type="EMBL" id="LWBS01000044">
    <property type="protein sequence ID" value="OAP96483.1"/>
    <property type="molecule type" value="Genomic_DNA"/>
</dbReference>
<protein>
    <submittedName>
        <fullName evidence="4">Type IV secretion system protein VirB1</fullName>
    </submittedName>
</protein>
<organism evidence="4">
    <name type="scientific">Rhizobium leguminosarum</name>
    <dbReference type="NCBI Taxonomy" id="384"/>
    <lineage>
        <taxon>Bacteria</taxon>
        <taxon>Pseudomonadati</taxon>
        <taxon>Pseudomonadota</taxon>
        <taxon>Alphaproteobacteria</taxon>
        <taxon>Hyphomicrobiales</taxon>
        <taxon>Rhizobiaceae</taxon>
        <taxon>Rhizobium/Agrobacterium group</taxon>
        <taxon>Rhizobium</taxon>
    </lineage>
</organism>
<proteinExistence type="inferred from homology"/>
<evidence type="ECO:0000259" key="3">
    <source>
        <dbReference type="Pfam" id="PF01464"/>
    </source>
</evidence>
<dbReference type="InterPro" id="IPR008258">
    <property type="entry name" value="Transglycosylase_SLT_dom_1"/>
</dbReference>
<dbReference type="AlphaFoldDB" id="A0A179BZ90"/>
<dbReference type="RefSeq" id="WP_064245709.1">
    <property type="nucleotide sequence ID" value="NZ_CAXURF020000005.1"/>
</dbReference>
<reference evidence="4" key="1">
    <citation type="submission" date="2016-04" db="EMBL/GenBank/DDBJ databases">
        <title>Fast-growing isolate from the root nodules of Vavilovia formosa.</title>
        <authorList>
            <person name="Kimeklis A."/>
            <person name="Safronova V."/>
            <person name="Belimov A."/>
            <person name="Andronov E."/>
        </authorList>
    </citation>
    <scope>NUCLEOTIDE SEQUENCE [LARGE SCALE GENOMIC DNA]</scope>
    <source>
        <strain evidence="4">Vaf-46</strain>
    </source>
</reference>
<comment type="similarity">
    <text evidence="1">Belongs to the virb1 family.</text>
</comment>
<dbReference type="Pfam" id="PF01464">
    <property type="entry name" value="SLT"/>
    <property type="match status" value="1"/>
</dbReference>
<name>A0A179BZ90_RHILE</name>
<dbReference type="InterPro" id="IPR023346">
    <property type="entry name" value="Lysozyme-like_dom_sf"/>
</dbReference>
<gene>
    <name evidence="4" type="ORF">A4U53_13480</name>
</gene>
<feature type="domain" description="Transglycosylase SLT" evidence="3">
    <location>
        <begin position="11"/>
        <end position="109"/>
    </location>
</feature>
<accession>A0A179BZ90</accession>